<dbReference type="OrthoDB" id="2965800at2759"/>
<protein>
    <submittedName>
        <fullName evidence="2">Uncharacterized protein</fullName>
    </submittedName>
</protein>
<sequence>MAPTTPTKTVARKASSSSPKKKSPIKSSPTKTAAIARQDDESKWRKSRLNPEQKIGKTDAKDCYRITDNELPQCVGTQTVTIPNTGVVLKHLYREIEVERAAWRKHGGPEAFEAMYGTQHSFRLRKLIF</sequence>
<evidence type="ECO:0000313" key="3">
    <source>
        <dbReference type="Proteomes" id="UP000076722"/>
    </source>
</evidence>
<organism evidence="2 3">
    <name type="scientific">Sistotremastrum niveocremeum HHB9708</name>
    <dbReference type="NCBI Taxonomy" id="1314777"/>
    <lineage>
        <taxon>Eukaryota</taxon>
        <taxon>Fungi</taxon>
        <taxon>Dikarya</taxon>
        <taxon>Basidiomycota</taxon>
        <taxon>Agaricomycotina</taxon>
        <taxon>Agaricomycetes</taxon>
        <taxon>Sistotremastrales</taxon>
        <taxon>Sistotremastraceae</taxon>
        <taxon>Sertulicium</taxon>
        <taxon>Sertulicium niveocremeum</taxon>
    </lineage>
</organism>
<dbReference type="CDD" id="cd21075">
    <property type="entry name" value="DBD_XPA-like"/>
    <property type="match status" value="1"/>
</dbReference>
<dbReference type="AlphaFoldDB" id="A0A164RFK1"/>
<keyword evidence="3" id="KW-1185">Reference proteome</keyword>
<accession>A0A164RFK1</accession>
<evidence type="ECO:0000256" key="1">
    <source>
        <dbReference type="SAM" id="MobiDB-lite"/>
    </source>
</evidence>
<dbReference type="Gene3D" id="3.90.530.10">
    <property type="entry name" value="XPA C-terminal domain"/>
    <property type="match status" value="1"/>
</dbReference>
<proteinExistence type="predicted"/>
<dbReference type="Proteomes" id="UP000076722">
    <property type="component" value="Unassembled WGS sequence"/>
</dbReference>
<reference evidence="2 3" key="1">
    <citation type="journal article" date="2016" name="Mol. Biol. Evol.">
        <title>Comparative Genomics of Early-Diverging Mushroom-Forming Fungi Provides Insights into the Origins of Lignocellulose Decay Capabilities.</title>
        <authorList>
            <person name="Nagy L.G."/>
            <person name="Riley R."/>
            <person name="Tritt A."/>
            <person name="Adam C."/>
            <person name="Daum C."/>
            <person name="Floudas D."/>
            <person name="Sun H."/>
            <person name="Yadav J.S."/>
            <person name="Pangilinan J."/>
            <person name="Larsson K.H."/>
            <person name="Matsuura K."/>
            <person name="Barry K."/>
            <person name="Labutti K."/>
            <person name="Kuo R."/>
            <person name="Ohm R.A."/>
            <person name="Bhattacharya S.S."/>
            <person name="Shirouzu T."/>
            <person name="Yoshinaga Y."/>
            <person name="Martin F.M."/>
            <person name="Grigoriev I.V."/>
            <person name="Hibbett D.S."/>
        </authorList>
    </citation>
    <scope>NUCLEOTIDE SEQUENCE [LARGE SCALE GENOMIC DNA]</scope>
    <source>
        <strain evidence="2 3">HHB9708</strain>
    </source>
</reference>
<feature type="region of interest" description="Disordered" evidence="1">
    <location>
        <begin position="1"/>
        <end position="57"/>
    </location>
</feature>
<gene>
    <name evidence="2" type="ORF">SISNIDRAFT_457663</name>
</gene>
<feature type="compositionally biased region" description="Basic and acidic residues" evidence="1">
    <location>
        <begin position="37"/>
        <end position="57"/>
    </location>
</feature>
<name>A0A164RFK1_9AGAM</name>
<dbReference type="InterPro" id="IPR037129">
    <property type="entry name" value="XPA_sf"/>
</dbReference>
<dbReference type="EMBL" id="KV419421">
    <property type="protein sequence ID" value="KZS90507.1"/>
    <property type="molecule type" value="Genomic_DNA"/>
</dbReference>
<evidence type="ECO:0000313" key="2">
    <source>
        <dbReference type="EMBL" id="KZS90507.1"/>
    </source>
</evidence>